<sequence>MASALVAVHLLFQLRKTMSTQPTNAEDAARPRLPIVRKRAYWHNESGLIVSIFARPLPLEIVEGPPRHDHHDLCKARRLLDKDIYYGFYPRRPITDSTFFEVLGTSDEDLATKIFQRASGWGLDLGSGRLAPTPAPETDGQDICGRCCYAEIEPIPDHFEAHPHDLRRTDNSFRHLVERPLKPGPLRLSIRGKTVSIAAGHHYVSINWGLEACPIVMSRADYDQIIAHDCNGPNKDKKKAERLRTFTIPQHLVASQPATNEKRTINISVLSRSIPWRQEDLMVGGQRFPDGPDGYLQQSEAYAALDNCGAFAGFGRHLTSDFLHTIAFFPGIPAYEVCANDTLYNKCHSNVAHHMAQWWSDEYRKCCCGNPNPSNPLEFNLTAHRNYLAPYDLVFRRTAELTVANEFDPNPWQSTSTPGVCIKEAGCNDCALSPTEANPYAAYSKLNIQKCLLGPSAAWTS</sequence>
<dbReference type="EMBL" id="MU157944">
    <property type="protein sequence ID" value="KAF9522467.1"/>
    <property type="molecule type" value="Genomic_DNA"/>
</dbReference>
<reference evidence="2" key="1">
    <citation type="submission" date="2020-11" db="EMBL/GenBank/DDBJ databases">
        <authorList>
            <consortium name="DOE Joint Genome Institute"/>
            <person name="Ahrendt S."/>
            <person name="Riley R."/>
            <person name="Andreopoulos W."/>
            <person name="Labutti K."/>
            <person name="Pangilinan J."/>
            <person name="Ruiz-Duenas F.J."/>
            <person name="Barrasa J.M."/>
            <person name="Sanchez-Garcia M."/>
            <person name="Camarero S."/>
            <person name="Miyauchi S."/>
            <person name="Serrano A."/>
            <person name="Linde D."/>
            <person name="Babiker R."/>
            <person name="Drula E."/>
            <person name="Ayuso-Fernandez I."/>
            <person name="Pacheco R."/>
            <person name="Padilla G."/>
            <person name="Ferreira P."/>
            <person name="Barriuso J."/>
            <person name="Kellner H."/>
            <person name="Castanera R."/>
            <person name="Alfaro M."/>
            <person name="Ramirez L."/>
            <person name="Pisabarro A.G."/>
            <person name="Kuo A."/>
            <person name="Tritt A."/>
            <person name="Lipzen A."/>
            <person name="He G."/>
            <person name="Yan M."/>
            <person name="Ng V."/>
            <person name="Cullen D."/>
            <person name="Martin F."/>
            <person name="Rosso M.-N."/>
            <person name="Henrissat B."/>
            <person name="Hibbett D."/>
            <person name="Martinez A.T."/>
            <person name="Grigoriev I.V."/>
        </authorList>
    </citation>
    <scope>NUCLEOTIDE SEQUENCE</scope>
    <source>
        <strain evidence="2">CBS 506.95</strain>
    </source>
</reference>
<evidence type="ECO:0000313" key="2">
    <source>
        <dbReference type="EMBL" id="KAF9522467.1"/>
    </source>
</evidence>
<accession>A0A9P6JIP2</accession>
<dbReference type="Proteomes" id="UP000807306">
    <property type="component" value="Unassembled WGS sequence"/>
</dbReference>
<organism evidence="2 3">
    <name type="scientific">Crepidotus variabilis</name>
    <dbReference type="NCBI Taxonomy" id="179855"/>
    <lineage>
        <taxon>Eukaryota</taxon>
        <taxon>Fungi</taxon>
        <taxon>Dikarya</taxon>
        <taxon>Basidiomycota</taxon>
        <taxon>Agaricomycotina</taxon>
        <taxon>Agaricomycetes</taxon>
        <taxon>Agaricomycetidae</taxon>
        <taxon>Agaricales</taxon>
        <taxon>Agaricineae</taxon>
        <taxon>Crepidotaceae</taxon>
        <taxon>Crepidotus</taxon>
    </lineage>
</organism>
<dbReference type="AlphaFoldDB" id="A0A9P6JIP2"/>
<name>A0A9P6JIP2_9AGAR</name>
<evidence type="ECO:0000313" key="3">
    <source>
        <dbReference type="Proteomes" id="UP000807306"/>
    </source>
</evidence>
<comment type="caution">
    <text evidence="2">The sequence shown here is derived from an EMBL/GenBank/DDBJ whole genome shotgun (WGS) entry which is preliminary data.</text>
</comment>
<feature type="chain" id="PRO_5040510540" evidence="1">
    <location>
        <begin position="20"/>
        <end position="461"/>
    </location>
</feature>
<dbReference type="OrthoDB" id="3040495at2759"/>
<keyword evidence="3" id="KW-1185">Reference proteome</keyword>
<evidence type="ECO:0000256" key="1">
    <source>
        <dbReference type="SAM" id="SignalP"/>
    </source>
</evidence>
<gene>
    <name evidence="2" type="ORF">CPB83DRAFT_840443</name>
</gene>
<feature type="signal peptide" evidence="1">
    <location>
        <begin position="1"/>
        <end position="19"/>
    </location>
</feature>
<keyword evidence="1" id="KW-0732">Signal</keyword>
<proteinExistence type="predicted"/>
<protein>
    <submittedName>
        <fullName evidence="2">Uncharacterized protein</fullName>
    </submittedName>
</protein>